<dbReference type="PANTHER" id="PTHR11364:SF35">
    <property type="entry name" value="RHODANESE-LIKE PROTEIN"/>
    <property type="match status" value="1"/>
</dbReference>
<dbReference type="STRING" id="883113.HMPREF9708_00254"/>
<dbReference type="PANTHER" id="PTHR11364">
    <property type="entry name" value="THIOSULFATE SULFERTANSFERASE"/>
    <property type="match status" value="1"/>
</dbReference>
<proteinExistence type="predicted"/>
<feature type="domain" description="Rhodanese" evidence="3">
    <location>
        <begin position="17"/>
        <end position="146"/>
    </location>
</feature>
<organism evidence="4 5">
    <name type="scientific">Facklamia languida CCUG 37842</name>
    <dbReference type="NCBI Taxonomy" id="883113"/>
    <lineage>
        <taxon>Bacteria</taxon>
        <taxon>Bacillati</taxon>
        <taxon>Bacillota</taxon>
        <taxon>Bacilli</taxon>
        <taxon>Lactobacillales</taxon>
        <taxon>Aerococcaceae</taxon>
        <taxon>Facklamia</taxon>
    </lineage>
</organism>
<name>H3NHB5_9LACT</name>
<evidence type="ECO:0000259" key="3">
    <source>
        <dbReference type="PROSITE" id="PS50206"/>
    </source>
</evidence>
<dbReference type="HOGENOM" id="CLU_031618_3_0_9"/>
<evidence type="ECO:0000256" key="2">
    <source>
        <dbReference type="ARBA" id="ARBA00022737"/>
    </source>
</evidence>
<keyword evidence="2" id="KW-0677">Repeat</keyword>
<dbReference type="PATRIC" id="fig|883113.3.peg.259"/>
<dbReference type="eggNOG" id="COG2897">
    <property type="taxonomic scope" value="Bacteria"/>
</dbReference>
<dbReference type="Proteomes" id="UP000006190">
    <property type="component" value="Unassembled WGS sequence"/>
</dbReference>
<dbReference type="AlphaFoldDB" id="H3NHB5"/>
<dbReference type="EMBL" id="AGEG01000002">
    <property type="protein sequence ID" value="EHR38170.1"/>
    <property type="molecule type" value="Genomic_DNA"/>
</dbReference>
<keyword evidence="5" id="KW-1185">Reference proteome</keyword>
<dbReference type="GO" id="GO:0004792">
    <property type="term" value="F:thiosulfate-cyanide sulfurtransferase activity"/>
    <property type="evidence" value="ECO:0007669"/>
    <property type="project" value="TreeGrafter"/>
</dbReference>
<dbReference type="Pfam" id="PF00581">
    <property type="entry name" value="Rhodanese"/>
    <property type="match status" value="2"/>
</dbReference>
<dbReference type="Gene3D" id="3.40.250.10">
    <property type="entry name" value="Rhodanese-like domain"/>
    <property type="match status" value="2"/>
</dbReference>
<dbReference type="InterPro" id="IPR036873">
    <property type="entry name" value="Rhodanese-like_dom_sf"/>
</dbReference>
<keyword evidence="1" id="KW-0808">Transferase</keyword>
<accession>H3NHB5</accession>
<evidence type="ECO:0000313" key="4">
    <source>
        <dbReference type="EMBL" id="EHR38170.1"/>
    </source>
</evidence>
<dbReference type="SUPFAM" id="SSF52821">
    <property type="entry name" value="Rhodanese/Cell cycle control phosphatase"/>
    <property type="match status" value="2"/>
</dbReference>
<dbReference type="PROSITE" id="PS50206">
    <property type="entry name" value="RHODANESE_3"/>
    <property type="match status" value="2"/>
</dbReference>
<dbReference type="RefSeq" id="WP_006308139.1">
    <property type="nucleotide sequence ID" value="NZ_JH601133.1"/>
</dbReference>
<reference evidence="4 5" key="1">
    <citation type="submission" date="2012-01" db="EMBL/GenBank/DDBJ databases">
        <title>The Genome Sequence of Facklamia languida CCUG 37842.</title>
        <authorList>
            <consortium name="The Broad Institute Genome Sequencing Platform"/>
            <person name="Earl A."/>
            <person name="Ward D."/>
            <person name="Feldgarden M."/>
            <person name="Gevers D."/>
            <person name="Huys G."/>
            <person name="Young S.K."/>
            <person name="Zeng Q."/>
            <person name="Gargeya S."/>
            <person name="Fitzgerald M."/>
            <person name="Haas B."/>
            <person name="Abouelleil A."/>
            <person name="Alvarado L."/>
            <person name="Arachchi H.M."/>
            <person name="Berlin A."/>
            <person name="Chapman S.B."/>
            <person name="Gearin G."/>
            <person name="Goldberg J."/>
            <person name="Griggs A."/>
            <person name="Gujja S."/>
            <person name="Hansen M."/>
            <person name="Heiman D."/>
            <person name="Howarth C."/>
            <person name="Larimer J."/>
            <person name="Lui A."/>
            <person name="MacDonald P.J.P."/>
            <person name="McCowen C."/>
            <person name="Montmayeur A."/>
            <person name="Murphy C."/>
            <person name="Neiman D."/>
            <person name="Pearson M."/>
            <person name="Priest M."/>
            <person name="Roberts A."/>
            <person name="Saif S."/>
            <person name="Shea T."/>
            <person name="Sisk P."/>
            <person name="Stolte C."/>
            <person name="Sykes S."/>
            <person name="Wortman J."/>
            <person name="Nusbaum C."/>
            <person name="Birren B."/>
        </authorList>
    </citation>
    <scope>NUCLEOTIDE SEQUENCE [LARGE SCALE GENOMIC DNA]</scope>
    <source>
        <strain evidence="4 5">CCUG 37842</strain>
    </source>
</reference>
<feature type="domain" description="Rhodanese" evidence="3">
    <location>
        <begin position="176"/>
        <end position="291"/>
    </location>
</feature>
<gene>
    <name evidence="4" type="ORF">HMPREF9708_00254</name>
</gene>
<comment type="caution">
    <text evidence="4">The sequence shown here is derived from an EMBL/GenBank/DDBJ whole genome shotgun (WGS) entry which is preliminary data.</text>
</comment>
<dbReference type="InterPro" id="IPR045078">
    <property type="entry name" value="TST/MPST-like"/>
</dbReference>
<dbReference type="InterPro" id="IPR001763">
    <property type="entry name" value="Rhodanese-like_dom"/>
</dbReference>
<evidence type="ECO:0000256" key="1">
    <source>
        <dbReference type="ARBA" id="ARBA00022679"/>
    </source>
</evidence>
<dbReference type="SMART" id="SM00450">
    <property type="entry name" value="RHOD"/>
    <property type="match status" value="2"/>
</dbReference>
<sequence length="296" mass="33002">MTHSYFVSPDWLEAHLQDPNVRVVDATIFFDVDNEAMIQSGQKQFETHHIPGTVEANLMELSDPTAELPFTVMQHEDFVKALEKMGISDETHVVVYDSGPQVGVEFSASIWAARLAWQMLYAGLTKVSILEGGFDRWLLEERPVSKEIVDYPEGQLNVQQQDHYFVDKKEVLAAIKADNIQIIDALSPDQYRGVSAPYGPDRAGHIPGSKNVFYGSLADPATGRLLDRAILSQIFEEAGVLTDTVEAILYCGFGVGASWLFMVLKELGKEKIAVYDGSMDEWTQDDQLPIEKDSSL</sequence>
<evidence type="ECO:0000313" key="5">
    <source>
        <dbReference type="Proteomes" id="UP000006190"/>
    </source>
</evidence>
<dbReference type="CDD" id="cd01448">
    <property type="entry name" value="TST_Repeat_1"/>
    <property type="match status" value="1"/>
</dbReference>
<dbReference type="OrthoDB" id="9770030at2"/>
<dbReference type="CDD" id="cd01449">
    <property type="entry name" value="TST_Repeat_2"/>
    <property type="match status" value="1"/>
</dbReference>
<protein>
    <recommendedName>
        <fullName evidence="3">Rhodanese domain-containing protein</fullName>
    </recommendedName>
</protein>